<dbReference type="Proteomes" id="UP000246085">
    <property type="component" value="Chromosome BRAD3257"/>
</dbReference>
<evidence type="ECO:0000313" key="3">
    <source>
        <dbReference type="Proteomes" id="UP000246085"/>
    </source>
</evidence>
<gene>
    <name evidence="2" type="ORF">BRAD3257_6818</name>
</gene>
<dbReference type="EMBL" id="LS398110">
    <property type="protein sequence ID" value="SPP97691.1"/>
    <property type="molecule type" value="Genomic_DNA"/>
</dbReference>
<reference evidence="2 3" key="1">
    <citation type="submission" date="2018-03" db="EMBL/GenBank/DDBJ databases">
        <authorList>
            <person name="Gully D."/>
        </authorList>
    </citation>
    <scope>NUCLEOTIDE SEQUENCE [LARGE SCALE GENOMIC DNA]</scope>
    <source>
        <strain evidence="2">ORS3257</strain>
    </source>
</reference>
<protein>
    <recommendedName>
        <fullName evidence="1">Phasin domain-containing protein</fullName>
    </recommendedName>
</protein>
<name>A0A2U3Q8E2_9BRAD</name>
<evidence type="ECO:0000313" key="2">
    <source>
        <dbReference type="EMBL" id="SPP97691.1"/>
    </source>
</evidence>
<organism evidence="2 3">
    <name type="scientific">Bradyrhizobium vignae</name>
    <dbReference type="NCBI Taxonomy" id="1549949"/>
    <lineage>
        <taxon>Bacteria</taxon>
        <taxon>Pseudomonadati</taxon>
        <taxon>Pseudomonadota</taxon>
        <taxon>Alphaproteobacteria</taxon>
        <taxon>Hyphomicrobiales</taxon>
        <taxon>Nitrobacteraceae</taxon>
        <taxon>Bradyrhizobium</taxon>
    </lineage>
</organism>
<proteinExistence type="predicted"/>
<dbReference type="Pfam" id="PF09361">
    <property type="entry name" value="Phasin_2"/>
    <property type="match status" value="1"/>
</dbReference>
<feature type="domain" description="Phasin" evidence="1">
    <location>
        <begin position="43"/>
        <end position="141"/>
    </location>
</feature>
<dbReference type="AlphaFoldDB" id="A0A2U3Q8E2"/>
<accession>A0A2U3Q8E2</accession>
<dbReference type="KEGG" id="bvz:BRAD3257_6818"/>
<sequence length="151" mass="16519">MKLTPNGTNVFGMPWLDFSKVALPGVGRELTERGLARAREGCEKIKAASEEMTEALRETYSSNARCTTDYGLKVFEISNANVASALDFFVHLFGSKSATDVYTLSAAQARKAFDTASDQNKELWALAQKLATETGEPIRKHFTRVLHQGGG</sequence>
<dbReference type="InterPro" id="IPR018968">
    <property type="entry name" value="Phasin"/>
</dbReference>
<evidence type="ECO:0000259" key="1">
    <source>
        <dbReference type="Pfam" id="PF09361"/>
    </source>
</evidence>